<dbReference type="Proteomes" id="UP000198771">
    <property type="component" value="Unassembled WGS sequence"/>
</dbReference>
<dbReference type="PROSITE" id="PS50110">
    <property type="entry name" value="RESPONSE_REGULATORY"/>
    <property type="match status" value="1"/>
</dbReference>
<name>A0A1G6BXQ5_9BACT</name>
<keyword evidence="1 2" id="KW-0597">Phosphoprotein</keyword>
<proteinExistence type="predicted"/>
<dbReference type="STRING" id="617002.SAMN05660653_01198"/>
<evidence type="ECO:0000256" key="2">
    <source>
        <dbReference type="PROSITE-ProRule" id="PRU00169"/>
    </source>
</evidence>
<evidence type="ECO:0000256" key="1">
    <source>
        <dbReference type="ARBA" id="ARBA00022553"/>
    </source>
</evidence>
<accession>A0A1G6BXQ5</accession>
<dbReference type="CDD" id="cd00156">
    <property type="entry name" value="REC"/>
    <property type="match status" value="1"/>
</dbReference>
<dbReference type="Pfam" id="PF00072">
    <property type="entry name" value="Response_reg"/>
    <property type="match status" value="1"/>
</dbReference>
<evidence type="ECO:0000259" key="3">
    <source>
        <dbReference type="PROSITE" id="PS50110"/>
    </source>
</evidence>
<dbReference type="EMBL" id="FMXO01000006">
    <property type="protein sequence ID" value="SDB25416.1"/>
    <property type="molecule type" value="Genomic_DNA"/>
</dbReference>
<dbReference type="PANTHER" id="PTHR44591">
    <property type="entry name" value="STRESS RESPONSE REGULATOR PROTEIN 1"/>
    <property type="match status" value="1"/>
</dbReference>
<feature type="modified residue" description="4-aspartylphosphate" evidence="2">
    <location>
        <position position="59"/>
    </location>
</feature>
<dbReference type="InterPro" id="IPR050595">
    <property type="entry name" value="Bact_response_regulator"/>
</dbReference>
<sequence length="128" mass="14503">MHKDTILVVDDEPRFRFSIKFILSGHGFNVLEANNGADALDILTHTSSNHKRIDVLVTDIKMPRMDGIELIKIITKHPIDYGIIVMTAYGESETILRLKEIDVRNVIHKPFEAHHLIALINATLRGKP</sequence>
<dbReference type="Gene3D" id="3.40.50.2300">
    <property type="match status" value="1"/>
</dbReference>
<protein>
    <submittedName>
        <fullName evidence="4">Response regulator receiver domain-containing protein</fullName>
    </submittedName>
</protein>
<keyword evidence="5" id="KW-1185">Reference proteome</keyword>
<dbReference type="InterPro" id="IPR011006">
    <property type="entry name" value="CheY-like_superfamily"/>
</dbReference>
<dbReference type="AlphaFoldDB" id="A0A1G6BXQ5"/>
<dbReference type="RefSeq" id="WP_092118620.1">
    <property type="nucleotide sequence ID" value="NZ_FMXO01000006.1"/>
</dbReference>
<evidence type="ECO:0000313" key="4">
    <source>
        <dbReference type="EMBL" id="SDB25416.1"/>
    </source>
</evidence>
<dbReference type="SUPFAM" id="SSF52172">
    <property type="entry name" value="CheY-like"/>
    <property type="match status" value="1"/>
</dbReference>
<organism evidence="4 5">
    <name type="scientific">Desulfonatronum thiosulfatophilum</name>
    <dbReference type="NCBI Taxonomy" id="617002"/>
    <lineage>
        <taxon>Bacteria</taxon>
        <taxon>Pseudomonadati</taxon>
        <taxon>Thermodesulfobacteriota</taxon>
        <taxon>Desulfovibrionia</taxon>
        <taxon>Desulfovibrionales</taxon>
        <taxon>Desulfonatronaceae</taxon>
        <taxon>Desulfonatronum</taxon>
    </lineage>
</organism>
<gene>
    <name evidence="4" type="ORF">SAMN05660653_01198</name>
</gene>
<dbReference type="PANTHER" id="PTHR44591:SF3">
    <property type="entry name" value="RESPONSE REGULATORY DOMAIN-CONTAINING PROTEIN"/>
    <property type="match status" value="1"/>
</dbReference>
<reference evidence="4 5" key="1">
    <citation type="submission" date="2016-10" db="EMBL/GenBank/DDBJ databases">
        <authorList>
            <person name="de Groot N.N."/>
        </authorList>
    </citation>
    <scope>NUCLEOTIDE SEQUENCE [LARGE SCALE GENOMIC DNA]</scope>
    <source>
        <strain evidence="4 5">ASO4-2</strain>
    </source>
</reference>
<evidence type="ECO:0000313" key="5">
    <source>
        <dbReference type="Proteomes" id="UP000198771"/>
    </source>
</evidence>
<dbReference type="GO" id="GO:0000160">
    <property type="term" value="P:phosphorelay signal transduction system"/>
    <property type="evidence" value="ECO:0007669"/>
    <property type="project" value="InterPro"/>
</dbReference>
<dbReference type="SMART" id="SM00448">
    <property type="entry name" value="REC"/>
    <property type="match status" value="1"/>
</dbReference>
<feature type="domain" description="Response regulatory" evidence="3">
    <location>
        <begin position="5"/>
        <end position="124"/>
    </location>
</feature>
<dbReference type="InterPro" id="IPR001789">
    <property type="entry name" value="Sig_transdc_resp-reg_receiver"/>
</dbReference>
<dbReference type="OrthoDB" id="9786548at2"/>